<keyword evidence="10" id="KW-1185">Reference proteome</keyword>
<dbReference type="SUPFAM" id="SSF103481">
    <property type="entry name" value="Multidrug resistance efflux transporter EmrE"/>
    <property type="match status" value="1"/>
</dbReference>
<dbReference type="OrthoDB" id="21828at2"/>
<evidence type="ECO:0000256" key="3">
    <source>
        <dbReference type="ARBA" id="ARBA00022475"/>
    </source>
</evidence>
<feature type="transmembrane region" description="Helical" evidence="8">
    <location>
        <begin position="6"/>
        <end position="24"/>
    </location>
</feature>
<dbReference type="InterPro" id="IPR000390">
    <property type="entry name" value="Small_drug/metabolite_transptr"/>
</dbReference>
<evidence type="ECO:0000256" key="5">
    <source>
        <dbReference type="ARBA" id="ARBA00022989"/>
    </source>
</evidence>
<evidence type="ECO:0000256" key="2">
    <source>
        <dbReference type="ARBA" id="ARBA00022448"/>
    </source>
</evidence>
<dbReference type="STRING" id="33978.A6M13_06635"/>
<dbReference type="Pfam" id="PF00893">
    <property type="entry name" value="Multi_Drug_Res"/>
    <property type="match status" value="1"/>
</dbReference>
<feature type="transmembrane region" description="Helical" evidence="8">
    <location>
        <begin position="31"/>
        <end position="47"/>
    </location>
</feature>
<evidence type="ECO:0000313" key="9">
    <source>
        <dbReference type="EMBL" id="OCS83073.1"/>
    </source>
</evidence>
<keyword evidence="4 7" id="KW-0812">Transmembrane</keyword>
<dbReference type="InterPro" id="IPR037185">
    <property type="entry name" value="EmrE-like"/>
</dbReference>
<comment type="caution">
    <text evidence="9">The sequence shown here is derived from an EMBL/GenBank/DDBJ whole genome shotgun (WGS) entry which is preliminary data.</text>
</comment>
<feature type="transmembrane region" description="Helical" evidence="8">
    <location>
        <begin position="59"/>
        <end position="79"/>
    </location>
</feature>
<dbReference type="RefSeq" id="WP_066548119.1">
    <property type="nucleotide sequence ID" value="NZ_MASJ01000039.1"/>
</dbReference>
<sequence length="104" mass="11213">MSWVYLILAGLFEVVGVIGMNRFAQGKKTSGIIVLILGFAASFSLLAKAMEVLPLGMSYAIWTGIGTVGGTLVGMFVYGESRDWKRIFFIALIICSVVGLKLFA</sequence>
<dbReference type="FunFam" id="1.10.3730.20:FF:000001">
    <property type="entry name" value="Quaternary ammonium compound resistance transporter SugE"/>
    <property type="match status" value="1"/>
</dbReference>
<keyword evidence="3" id="KW-1003">Cell membrane</keyword>
<keyword evidence="5 8" id="KW-1133">Transmembrane helix</keyword>
<name>A0A1C0Y7F4_9BACL</name>
<comment type="subcellular location">
    <subcellularLocation>
        <location evidence="1 7">Cell membrane</location>
        <topology evidence="1 7">Multi-pass membrane protein</topology>
    </subcellularLocation>
</comment>
<dbReference type="PANTHER" id="PTHR30561:SF0">
    <property type="entry name" value="GUANIDINIUM EXPORTER"/>
    <property type="match status" value="1"/>
</dbReference>
<evidence type="ECO:0000256" key="6">
    <source>
        <dbReference type="ARBA" id="ARBA00023136"/>
    </source>
</evidence>
<dbReference type="PANTHER" id="PTHR30561">
    <property type="entry name" value="SMR FAMILY PROTON-DEPENDENT DRUG EFFLUX TRANSPORTER SUGE"/>
    <property type="match status" value="1"/>
</dbReference>
<dbReference type="GO" id="GO:0005886">
    <property type="term" value="C:plasma membrane"/>
    <property type="evidence" value="ECO:0007669"/>
    <property type="project" value="UniProtKB-SubCell"/>
</dbReference>
<comment type="similarity">
    <text evidence="7">Belongs to the drug/metabolite transporter (DMT) superfamily. Small multidrug resistance (SMR) (TC 2.A.7.1) family.</text>
</comment>
<keyword evidence="6 8" id="KW-0472">Membrane</keyword>
<evidence type="ECO:0000256" key="4">
    <source>
        <dbReference type="ARBA" id="ARBA00022692"/>
    </source>
</evidence>
<dbReference type="InterPro" id="IPR045324">
    <property type="entry name" value="Small_multidrug_res"/>
</dbReference>
<dbReference type="EMBL" id="MASJ01000039">
    <property type="protein sequence ID" value="OCS83073.1"/>
    <property type="molecule type" value="Genomic_DNA"/>
</dbReference>
<dbReference type="Gene3D" id="1.10.3730.20">
    <property type="match status" value="1"/>
</dbReference>
<feature type="transmembrane region" description="Helical" evidence="8">
    <location>
        <begin position="86"/>
        <end position="103"/>
    </location>
</feature>
<dbReference type="AlphaFoldDB" id="A0A1C0Y7F4"/>
<proteinExistence type="inferred from homology"/>
<dbReference type="GO" id="GO:0022857">
    <property type="term" value="F:transmembrane transporter activity"/>
    <property type="evidence" value="ECO:0007669"/>
    <property type="project" value="InterPro"/>
</dbReference>
<evidence type="ECO:0000256" key="8">
    <source>
        <dbReference type="SAM" id="Phobius"/>
    </source>
</evidence>
<protein>
    <submittedName>
        <fullName evidence="9">Transporter</fullName>
    </submittedName>
</protein>
<dbReference type="Proteomes" id="UP000093199">
    <property type="component" value="Unassembled WGS sequence"/>
</dbReference>
<evidence type="ECO:0000256" key="7">
    <source>
        <dbReference type="RuleBase" id="RU003942"/>
    </source>
</evidence>
<evidence type="ECO:0000313" key="10">
    <source>
        <dbReference type="Proteomes" id="UP000093199"/>
    </source>
</evidence>
<evidence type="ECO:0000256" key="1">
    <source>
        <dbReference type="ARBA" id="ARBA00004651"/>
    </source>
</evidence>
<organism evidence="9 10">
    <name type="scientific">Caryophanon tenue</name>
    <dbReference type="NCBI Taxonomy" id="33978"/>
    <lineage>
        <taxon>Bacteria</taxon>
        <taxon>Bacillati</taxon>
        <taxon>Bacillota</taxon>
        <taxon>Bacilli</taxon>
        <taxon>Bacillales</taxon>
        <taxon>Caryophanaceae</taxon>
        <taxon>Caryophanon</taxon>
    </lineage>
</organism>
<reference evidence="9 10" key="1">
    <citation type="submission" date="2016-07" db="EMBL/GenBank/DDBJ databases">
        <title>Caryophanon tenue genome sequencing.</title>
        <authorList>
            <person name="Verma A."/>
            <person name="Pal Y."/>
            <person name="Krishnamurthi S."/>
        </authorList>
    </citation>
    <scope>NUCLEOTIDE SEQUENCE [LARGE SCALE GENOMIC DNA]</scope>
    <source>
        <strain evidence="9 10">DSM 14152</strain>
    </source>
</reference>
<accession>A0A1C0Y7F4</accession>
<keyword evidence="2" id="KW-0813">Transport</keyword>
<gene>
    <name evidence="9" type="ORF">A6M13_06635</name>
</gene>